<dbReference type="EMBL" id="BARU01046559">
    <property type="protein sequence ID" value="GAH91386.1"/>
    <property type="molecule type" value="Genomic_DNA"/>
</dbReference>
<dbReference type="GO" id="GO:0046872">
    <property type="term" value="F:metal ion binding"/>
    <property type="evidence" value="ECO:0007669"/>
    <property type="project" value="UniProtKB-KW"/>
</dbReference>
<evidence type="ECO:0000256" key="4">
    <source>
        <dbReference type="ARBA" id="ARBA00023014"/>
    </source>
</evidence>
<dbReference type="InterPro" id="IPR051805">
    <property type="entry name" value="Dehydratase_Activator_Redct"/>
</dbReference>
<evidence type="ECO:0000259" key="5">
    <source>
        <dbReference type="Pfam" id="PF01869"/>
    </source>
</evidence>
<dbReference type="InterPro" id="IPR043129">
    <property type="entry name" value="ATPase_NBD"/>
</dbReference>
<keyword evidence="3" id="KW-0408">Iron</keyword>
<accession>X1J9J5</accession>
<dbReference type="Pfam" id="PF01869">
    <property type="entry name" value="BcrAD_BadFG"/>
    <property type="match status" value="1"/>
</dbReference>
<evidence type="ECO:0000256" key="2">
    <source>
        <dbReference type="ARBA" id="ARBA00022723"/>
    </source>
</evidence>
<evidence type="ECO:0000256" key="3">
    <source>
        <dbReference type="ARBA" id="ARBA00023004"/>
    </source>
</evidence>
<dbReference type="PANTHER" id="PTHR32329:SF2">
    <property type="entry name" value="BIFUNCTIONAL PROTEIN [INCLUDES 2-HYDROXYACYL-COA DEHYDRATASE (N-TER) AND ITS ACTIVATOR DOMAIN (C_TERM)"/>
    <property type="match status" value="1"/>
</dbReference>
<feature type="non-terminal residue" evidence="6">
    <location>
        <position position="126"/>
    </location>
</feature>
<gene>
    <name evidence="6" type="ORF">S03H2_70178</name>
</gene>
<dbReference type="Gene3D" id="3.30.420.40">
    <property type="match status" value="1"/>
</dbReference>
<feature type="domain" description="ATPase BadF/BadG/BcrA/BcrD type" evidence="5">
    <location>
        <begin position="1"/>
        <end position="124"/>
    </location>
</feature>
<evidence type="ECO:0000313" key="6">
    <source>
        <dbReference type="EMBL" id="GAH91386.1"/>
    </source>
</evidence>
<sequence>TGRFLEVMAQALGIKTEELGKKSLQSRKKIKISSMCTVFAESEVISLIAEGQAKEDIVRGLHEAISNRICSMANRLRLENIITLTGGVAKNIGMVRALKKRLKARVYVPDEPQIVGALGAAIAASK</sequence>
<dbReference type="AlphaFoldDB" id="X1J9J5"/>
<dbReference type="PANTHER" id="PTHR32329">
    <property type="entry name" value="BIFUNCTIONAL PROTEIN [INCLUDES 2-HYDROXYACYL-COA DEHYDRATASE (N-TER) AND ITS ACTIVATOR DOMAIN (C_TERM)-RELATED"/>
    <property type="match status" value="1"/>
</dbReference>
<keyword evidence="4" id="KW-0411">Iron-sulfur</keyword>
<proteinExistence type="predicted"/>
<comment type="caution">
    <text evidence="6">The sequence shown here is derived from an EMBL/GenBank/DDBJ whole genome shotgun (WGS) entry which is preliminary data.</text>
</comment>
<comment type="cofactor">
    <cofactor evidence="1">
        <name>[4Fe-4S] cluster</name>
        <dbReference type="ChEBI" id="CHEBI:49883"/>
    </cofactor>
</comment>
<dbReference type="NCBIfam" id="TIGR00241">
    <property type="entry name" value="CoA_E_activ"/>
    <property type="match status" value="1"/>
</dbReference>
<organism evidence="6">
    <name type="scientific">marine sediment metagenome</name>
    <dbReference type="NCBI Taxonomy" id="412755"/>
    <lineage>
        <taxon>unclassified sequences</taxon>
        <taxon>metagenomes</taxon>
        <taxon>ecological metagenomes</taxon>
    </lineage>
</organism>
<dbReference type="InterPro" id="IPR002731">
    <property type="entry name" value="ATPase_BadF"/>
</dbReference>
<keyword evidence="2" id="KW-0479">Metal-binding</keyword>
<protein>
    <recommendedName>
        <fullName evidence="5">ATPase BadF/BadG/BcrA/BcrD type domain-containing protein</fullName>
    </recommendedName>
</protein>
<dbReference type="SUPFAM" id="SSF53067">
    <property type="entry name" value="Actin-like ATPase domain"/>
    <property type="match status" value="1"/>
</dbReference>
<dbReference type="InterPro" id="IPR008275">
    <property type="entry name" value="CoA_E_activase_dom"/>
</dbReference>
<feature type="non-terminal residue" evidence="6">
    <location>
        <position position="1"/>
    </location>
</feature>
<name>X1J9J5_9ZZZZ</name>
<evidence type="ECO:0000256" key="1">
    <source>
        <dbReference type="ARBA" id="ARBA00001966"/>
    </source>
</evidence>
<reference evidence="6" key="1">
    <citation type="journal article" date="2014" name="Front. Microbiol.">
        <title>High frequency of phylogenetically diverse reductive dehalogenase-homologous genes in deep subseafloor sedimentary metagenomes.</title>
        <authorList>
            <person name="Kawai M."/>
            <person name="Futagami T."/>
            <person name="Toyoda A."/>
            <person name="Takaki Y."/>
            <person name="Nishi S."/>
            <person name="Hori S."/>
            <person name="Arai W."/>
            <person name="Tsubouchi T."/>
            <person name="Morono Y."/>
            <person name="Uchiyama I."/>
            <person name="Ito T."/>
            <person name="Fujiyama A."/>
            <person name="Inagaki F."/>
            <person name="Takami H."/>
        </authorList>
    </citation>
    <scope>NUCLEOTIDE SEQUENCE</scope>
    <source>
        <strain evidence="6">Expedition CK06-06</strain>
    </source>
</reference>
<dbReference type="GO" id="GO:0051536">
    <property type="term" value="F:iron-sulfur cluster binding"/>
    <property type="evidence" value="ECO:0007669"/>
    <property type="project" value="UniProtKB-KW"/>
</dbReference>